<sequence>MAPPTAAELLSYSTQRNVADNVAIFSINGKVYTVPESLPPDTSLNTYIRNHARLKGTKFMCREGGCGACIVTLKFTHPVSHRQNTLAVNSCLFPVFSCHGMAITTIEGIGNKKSGYDKIQSRLANFNGSQCGYCSPGWVMNMYSLLKSQSSLTMRNIEDSFGGNICRCTGYRPILDAFKSFASDASKDLKQQVADIEDVLKICPNSGTQCYGKCASKK</sequence>
<feature type="non-terminal residue" evidence="13">
    <location>
        <position position="218"/>
    </location>
</feature>
<dbReference type="EMBL" id="GEDC01006998">
    <property type="protein sequence ID" value="JAS30300.1"/>
    <property type="molecule type" value="Transcribed_RNA"/>
</dbReference>
<dbReference type="GO" id="GO:0051537">
    <property type="term" value="F:2 iron, 2 sulfur cluster binding"/>
    <property type="evidence" value="ECO:0007669"/>
    <property type="project" value="UniProtKB-KW"/>
</dbReference>
<dbReference type="InterPro" id="IPR016208">
    <property type="entry name" value="Ald_Oxase/xanthine_DH-like"/>
</dbReference>
<dbReference type="GO" id="GO:0005506">
    <property type="term" value="F:iron ion binding"/>
    <property type="evidence" value="ECO:0007669"/>
    <property type="project" value="InterPro"/>
</dbReference>
<dbReference type="GO" id="GO:0016491">
    <property type="term" value="F:oxidoreductase activity"/>
    <property type="evidence" value="ECO:0007669"/>
    <property type="project" value="UniProtKB-KW"/>
</dbReference>
<evidence type="ECO:0008006" key="14">
    <source>
        <dbReference type="Google" id="ProtNLM"/>
    </source>
</evidence>
<dbReference type="PANTHER" id="PTHR45444:SF3">
    <property type="entry name" value="XANTHINE DEHYDROGENASE"/>
    <property type="match status" value="1"/>
</dbReference>
<evidence type="ECO:0000256" key="1">
    <source>
        <dbReference type="ARBA" id="ARBA00001924"/>
    </source>
</evidence>
<dbReference type="PANTHER" id="PTHR45444">
    <property type="entry name" value="XANTHINE DEHYDROGENASE"/>
    <property type="match status" value="1"/>
</dbReference>
<dbReference type="Pfam" id="PF00111">
    <property type="entry name" value="Fer2"/>
    <property type="match status" value="1"/>
</dbReference>
<organism evidence="13">
    <name type="scientific">Clastoptera arizonana</name>
    <name type="common">Arizona spittle bug</name>
    <dbReference type="NCBI Taxonomy" id="38151"/>
    <lineage>
        <taxon>Eukaryota</taxon>
        <taxon>Metazoa</taxon>
        <taxon>Ecdysozoa</taxon>
        <taxon>Arthropoda</taxon>
        <taxon>Hexapoda</taxon>
        <taxon>Insecta</taxon>
        <taxon>Pterygota</taxon>
        <taxon>Neoptera</taxon>
        <taxon>Paraneoptera</taxon>
        <taxon>Hemiptera</taxon>
        <taxon>Auchenorrhyncha</taxon>
        <taxon>Cercopoidea</taxon>
        <taxon>Clastopteridae</taxon>
        <taxon>Clastoptera</taxon>
    </lineage>
</organism>
<dbReference type="InterPro" id="IPR036010">
    <property type="entry name" value="2Fe-2S_ferredoxin-like_sf"/>
</dbReference>
<evidence type="ECO:0000256" key="3">
    <source>
        <dbReference type="ARBA" id="ARBA00006849"/>
    </source>
</evidence>
<gene>
    <name evidence="13" type="ORF">g.8551</name>
</gene>
<name>A0A1B6DXB5_9HEMI</name>
<protein>
    <recommendedName>
        <fullName evidence="14">2Fe-2S ferredoxin-type domain-containing protein</fullName>
    </recommendedName>
</protein>
<keyword evidence="6" id="KW-0560">Oxidoreductase</keyword>
<dbReference type="CDD" id="cd00207">
    <property type="entry name" value="fer2"/>
    <property type="match status" value="1"/>
</dbReference>
<dbReference type="SUPFAM" id="SSF47741">
    <property type="entry name" value="CO dehydrogenase ISP C-domain like"/>
    <property type="match status" value="1"/>
</dbReference>
<evidence type="ECO:0000256" key="2">
    <source>
        <dbReference type="ARBA" id="ARBA00001974"/>
    </source>
</evidence>
<feature type="domain" description="[2Fe-2S]-binding" evidence="12">
    <location>
        <begin position="105"/>
        <end position="179"/>
    </location>
</feature>
<dbReference type="InterPro" id="IPR001041">
    <property type="entry name" value="2Fe-2S_ferredoxin-type"/>
</dbReference>
<keyword evidence="5" id="KW-0479">Metal-binding</keyword>
<keyword evidence="8" id="KW-0411">Iron-sulfur</keyword>
<reference evidence="13" key="1">
    <citation type="submission" date="2015-12" db="EMBL/GenBank/DDBJ databases">
        <title>De novo transcriptome assembly of four potential Pierce s Disease insect vectors from Arizona vineyards.</title>
        <authorList>
            <person name="Tassone E.E."/>
        </authorList>
    </citation>
    <scope>NUCLEOTIDE SEQUENCE</scope>
</reference>
<comment type="cofactor">
    <cofactor evidence="2">
        <name>FAD</name>
        <dbReference type="ChEBI" id="CHEBI:57692"/>
    </cofactor>
</comment>
<evidence type="ECO:0000259" key="11">
    <source>
        <dbReference type="Pfam" id="PF00111"/>
    </source>
</evidence>
<keyword evidence="7" id="KW-0408">Iron</keyword>
<keyword evidence="9" id="KW-0520">NAD</keyword>
<dbReference type="SUPFAM" id="SSF54292">
    <property type="entry name" value="2Fe-2S ferredoxin-like"/>
    <property type="match status" value="1"/>
</dbReference>
<evidence type="ECO:0000256" key="4">
    <source>
        <dbReference type="ARBA" id="ARBA00022714"/>
    </source>
</evidence>
<dbReference type="InterPro" id="IPR012675">
    <property type="entry name" value="Beta-grasp_dom_sf"/>
</dbReference>
<evidence type="ECO:0000256" key="7">
    <source>
        <dbReference type="ARBA" id="ARBA00023004"/>
    </source>
</evidence>
<evidence type="ECO:0000259" key="12">
    <source>
        <dbReference type="Pfam" id="PF01799"/>
    </source>
</evidence>
<comment type="cofactor">
    <cofactor evidence="10">
        <name>[2Fe-2S] cluster</name>
        <dbReference type="ChEBI" id="CHEBI:190135"/>
    </cofactor>
</comment>
<proteinExistence type="inferred from homology"/>
<dbReference type="InterPro" id="IPR036884">
    <property type="entry name" value="2Fe-2S-bd_dom_sf"/>
</dbReference>
<evidence type="ECO:0000313" key="13">
    <source>
        <dbReference type="EMBL" id="JAS30300.1"/>
    </source>
</evidence>
<dbReference type="FunFam" id="3.10.20.30:FF:000012">
    <property type="entry name" value="Xanthine dehydrogenase/oxidase"/>
    <property type="match status" value="1"/>
</dbReference>
<dbReference type="InterPro" id="IPR002888">
    <property type="entry name" value="2Fe-2S-bd"/>
</dbReference>
<dbReference type="Pfam" id="PF01799">
    <property type="entry name" value="Fer2_2"/>
    <property type="match status" value="1"/>
</dbReference>
<evidence type="ECO:0000256" key="5">
    <source>
        <dbReference type="ARBA" id="ARBA00022723"/>
    </source>
</evidence>
<dbReference type="PROSITE" id="PS00197">
    <property type="entry name" value="2FE2S_FER_1"/>
    <property type="match status" value="1"/>
</dbReference>
<dbReference type="InterPro" id="IPR006058">
    <property type="entry name" value="2Fe2S_fd_BS"/>
</dbReference>
<dbReference type="AlphaFoldDB" id="A0A1B6DXB5"/>
<evidence type="ECO:0000256" key="6">
    <source>
        <dbReference type="ARBA" id="ARBA00023002"/>
    </source>
</evidence>
<keyword evidence="4" id="KW-0001">2Fe-2S</keyword>
<comment type="cofactor">
    <cofactor evidence="1">
        <name>Mo-molybdopterin</name>
        <dbReference type="ChEBI" id="CHEBI:71302"/>
    </cofactor>
</comment>
<dbReference type="Gene3D" id="3.10.20.30">
    <property type="match status" value="1"/>
</dbReference>
<comment type="similarity">
    <text evidence="3">Belongs to the xanthine dehydrogenase family.</text>
</comment>
<evidence type="ECO:0000256" key="10">
    <source>
        <dbReference type="ARBA" id="ARBA00034078"/>
    </source>
</evidence>
<accession>A0A1B6DXB5</accession>
<evidence type="ECO:0000256" key="9">
    <source>
        <dbReference type="ARBA" id="ARBA00023027"/>
    </source>
</evidence>
<dbReference type="Gene3D" id="1.10.150.120">
    <property type="entry name" value="[2Fe-2S]-binding domain"/>
    <property type="match status" value="1"/>
</dbReference>
<feature type="domain" description="2Fe-2S ferredoxin-type" evidence="11">
    <location>
        <begin position="38"/>
        <end position="74"/>
    </location>
</feature>
<evidence type="ECO:0000256" key="8">
    <source>
        <dbReference type="ARBA" id="ARBA00023014"/>
    </source>
</evidence>